<dbReference type="InterPro" id="IPR009875">
    <property type="entry name" value="PilZ_domain"/>
</dbReference>
<evidence type="ECO:0000259" key="1">
    <source>
        <dbReference type="Pfam" id="PF07238"/>
    </source>
</evidence>
<dbReference type="GO" id="GO:0035438">
    <property type="term" value="F:cyclic-di-GMP binding"/>
    <property type="evidence" value="ECO:0007669"/>
    <property type="project" value="InterPro"/>
</dbReference>
<dbReference type="Proteomes" id="UP000037267">
    <property type="component" value="Unassembled WGS sequence"/>
</dbReference>
<dbReference type="Gene3D" id="2.40.10.220">
    <property type="entry name" value="predicted glycosyltransferase like domains"/>
    <property type="match status" value="1"/>
</dbReference>
<dbReference type="RefSeq" id="WP_050355354.1">
    <property type="nucleotide sequence ID" value="NZ_LGSS01000008.1"/>
</dbReference>
<proteinExistence type="predicted"/>
<feature type="domain" description="Type III secretion system flagellar brake protein YcgR PilZN" evidence="2">
    <location>
        <begin position="5"/>
        <end position="80"/>
    </location>
</feature>
<dbReference type="SUPFAM" id="SSF141371">
    <property type="entry name" value="PilZ domain-like"/>
    <property type="match status" value="1"/>
</dbReference>
<evidence type="ECO:0000313" key="3">
    <source>
        <dbReference type="EMBL" id="KNF08252.1"/>
    </source>
</evidence>
<dbReference type="STRING" id="1503.CLPU_8c00170"/>
<reference evidence="4" key="1">
    <citation type="submission" date="2015-07" db="EMBL/GenBank/DDBJ databases">
        <title>Draft genome sequence of the purine-degrading Gottschalkia purinilyticum DSM 1384 (formerly Clostridium purinilyticum).</title>
        <authorList>
            <person name="Poehlein A."/>
            <person name="Schiel-Bengelsdorf B."/>
            <person name="Bengelsdorf F.R."/>
            <person name="Daniel R."/>
            <person name="Duerre P."/>
        </authorList>
    </citation>
    <scope>NUCLEOTIDE SEQUENCE [LARGE SCALE GENOMIC DNA]</scope>
    <source>
        <strain evidence="4">DSM 1384</strain>
    </source>
</reference>
<dbReference type="OrthoDB" id="3493at2"/>
<gene>
    <name evidence="3" type="primary">pilZ</name>
    <name evidence="3" type="ORF">CLPU_8c00170</name>
</gene>
<comment type="caution">
    <text evidence="3">The sequence shown here is derived from an EMBL/GenBank/DDBJ whole genome shotgun (WGS) entry which is preliminary data.</text>
</comment>
<sequence>MEIFKTGNKVILGRKFRDDEEYTSRIEKFDNGDIRILTPISKSKLVGFREGAEIKLVVFDKDKMYKLNGIVQRNIEDNTLHYTDIKPVSEINKIERRNYFRVSMSKKIKVISHSIGRKTFYADTIDISGGGMQFITDKVLNDDDELLIELNIDDEIILLNGKVINIITSQYTQKLRYCVKFVDMDFRTQDKIIKYLFKVQRERLRVQ</sequence>
<protein>
    <submittedName>
        <fullName evidence="3">Type IV pilus assembly protein PilZ</fullName>
    </submittedName>
</protein>
<dbReference type="EMBL" id="LGSS01000008">
    <property type="protein sequence ID" value="KNF08252.1"/>
    <property type="molecule type" value="Genomic_DNA"/>
</dbReference>
<evidence type="ECO:0000313" key="4">
    <source>
        <dbReference type="Proteomes" id="UP000037267"/>
    </source>
</evidence>
<keyword evidence="4" id="KW-1185">Reference proteome</keyword>
<dbReference type="Pfam" id="PF07238">
    <property type="entry name" value="PilZ"/>
    <property type="match status" value="1"/>
</dbReference>
<dbReference type="Pfam" id="PF12945">
    <property type="entry name" value="PilZNR"/>
    <property type="match status" value="1"/>
</dbReference>
<dbReference type="AlphaFoldDB" id="A0A0L0W9Y4"/>
<name>A0A0L0W9Y4_GOTPU</name>
<organism evidence="3 4">
    <name type="scientific">Gottschalkia purinilytica</name>
    <name type="common">Clostridium purinilyticum</name>
    <dbReference type="NCBI Taxonomy" id="1503"/>
    <lineage>
        <taxon>Bacteria</taxon>
        <taxon>Bacillati</taxon>
        <taxon>Bacillota</taxon>
        <taxon>Tissierellia</taxon>
        <taxon>Tissierellales</taxon>
        <taxon>Gottschalkiaceae</taxon>
        <taxon>Gottschalkia</taxon>
    </lineage>
</organism>
<feature type="domain" description="PilZ" evidence="1">
    <location>
        <begin position="95"/>
        <end position="197"/>
    </location>
</feature>
<dbReference type="InterPro" id="IPR009926">
    <property type="entry name" value="T3SS_YcgR_PilZN"/>
</dbReference>
<evidence type="ECO:0000259" key="2">
    <source>
        <dbReference type="Pfam" id="PF12945"/>
    </source>
</evidence>
<accession>A0A0L0W9Y4</accession>